<feature type="domain" description="Chorismate-utilising enzyme C-terminal" evidence="1">
    <location>
        <begin position="327"/>
        <end position="370"/>
    </location>
</feature>
<dbReference type="AlphaFoldDB" id="A0AAE3EQ05"/>
<dbReference type="RefSeq" id="WP_237239363.1">
    <property type="nucleotide sequence ID" value="NZ_JAKKDU010000006.1"/>
</dbReference>
<feature type="domain" description="Chorismate-utilising enzyme C-terminal" evidence="1">
    <location>
        <begin position="109"/>
        <end position="304"/>
    </location>
</feature>
<keyword evidence="3" id="KW-1185">Reference proteome</keyword>
<name>A0AAE3EQ05_9FLAO</name>
<evidence type="ECO:0000313" key="3">
    <source>
        <dbReference type="Proteomes" id="UP001199795"/>
    </source>
</evidence>
<dbReference type="Pfam" id="PF00425">
    <property type="entry name" value="Chorismate_bind"/>
    <property type="match status" value="2"/>
</dbReference>
<protein>
    <submittedName>
        <fullName evidence="2">Chorismate-binding protein</fullName>
    </submittedName>
</protein>
<dbReference type="Proteomes" id="UP001199795">
    <property type="component" value="Unassembled WGS sequence"/>
</dbReference>
<comment type="caution">
    <text evidence="2">The sequence shown here is derived from an EMBL/GenBank/DDBJ whole genome shotgun (WGS) entry which is preliminary data.</text>
</comment>
<dbReference type="PANTHER" id="PTHR42839:SF2">
    <property type="entry name" value="ISOCHORISMATE SYNTHASE ENTC"/>
    <property type="match status" value="1"/>
</dbReference>
<organism evidence="2 3">
    <name type="scientific">Wocania arenilitoris</name>
    <dbReference type="NCBI Taxonomy" id="2044858"/>
    <lineage>
        <taxon>Bacteria</taxon>
        <taxon>Pseudomonadati</taxon>
        <taxon>Bacteroidota</taxon>
        <taxon>Flavobacteriia</taxon>
        <taxon>Flavobacteriales</taxon>
        <taxon>Flavobacteriaceae</taxon>
        <taxon>Wocania</taxon>
    </lineage>
</organism>
<gene>
    <name evidence="2" type="ORF">L3X37_06525</name>
</gene>
<reference evidence="2" key="1">
    <citation type="submission" date="2022-01" db="EMBL/GenBank/DDBJ databases">
        <title>Draft genome sequence of Sabulilitoribacter arenilitoris KCTC 52401.</title>
        <authorList>
            <person name="Oh J.-S."/>
        </authorList>
    </citation>
    <scope>NUCLEOTIDE SEQUENCE</scope>
    <source>
        <strain evidence="2">HMF6543</strain>
    </source>
</reference>
<accession>A0AAE3EQ05</accession>
<evidence type="ECO:0000259" key="1">
    <source>
        <dbReference type="Pfam" id="PF00425"/>
    </source>
</evidence>
<dbReference type="Gene3D" id="3.60.120.10">
    <property type="entry name" value="Anthranilate synthase"/>
    <property type="match status" value="1"/>
</dbReference>
<proteinExistence type="predicted"/>
<evidence type="ECO:0000313" key="2">
    <source>
        <dbReference type="EMBL" id="MCF7568019.1"/>
    </source>
</evidence>
<dbReference type="PANTHER" id="PTHR42839">
    <property type="entry name" value="ISOCHORISMATE SYNTHASE ENTC"/>
    <property type="match status" value="1"/>
</dbReference>
<sequence>MTLEDFFNSIEAQYNNTLPFVVYRKPNEDVVKAILQKTSDLNFTKDFTEKGFVFSPFENTKDSVLIPTNDSNVISISYQTEPSIGSDNGIKKVFSVNNSTLIKEKAFHINLVKKGVDAIKKKRLKKVVLSRCETVDVNESTPILIYKKLLKAYQSAFVYCWYHPKVGLWLGATPETLIKIEGRQFSIMALAGTQNYNDTLNVQWKDKEKDEQNIVTDFIIENLKPFVENIKASDTETVKAGNLLHLKTIILARLKPNSNLKDVVSILHPTPAVCGYQKEDAKKFIIKNENYNREFYTGFLGELNLDLIKYPRSGKRNIENRAYAITKKSTQLYVNLRCMQLKDSKAIIYVGGGITKSSNPEDEWEETVSKSLVIKNVLD</sequence>
<dbReference type="EMBL" id="JAKKDU010000006">
    <property type="protein sequence ID" value="MCF7568019.1"/>
    <property type="molecule type" value="Genomic_DNA"/>
</dbReference>
<dbReference type="SUPFAM" id="SSF56322">
    <property type="entry name" value="ADC synthase"/>
    <property type="match status" value="1"/>
</dbReference>
<dbReference type="InterPro" id="IPR015890">
    <property type="entry name" value="Chorismate_C"/>
</dbReference>
<dbReference type="InterPro" id="IPR005801">
    <property type="entry name" value="ADC_synthase"/>
</dbReference>